<dbReference type="Proteomes" id="UP000664534">
    <property type="component" value="Unassembled WGS sequence"/>
</dbReference>
<evidence type="ECO:0000313" key="2">
    <source>
        <dbReference type="EMBL" id="CAF9941953.1"/>
    </source>
</evidence>
<accession>A0A8H3J722</accession>
<dbReference type="PANTHER" id="PTHR36167:SF4">
    <property type="entry name" value="FUNGAL N-TERMINAL DOMAIN-CONTAINING PROTEIN"/>
    <property type="match status" value="1"/>
</dbReference>
<proteinExistence type="predicted"/>
<evidence type="ECO:0000313" key="3">
    <source>
        <dbReference type="Proteomes" id="UP000664534"/>
    </source>
</evidence>
<dbReference type="GO" id="GO:0006355">
    <property type="term" value="P:regulation of DNA-templated transcription"/>
    <property type="evidence" value="ECO:0007669"/>
    <property type="project" value="InterPro"/>
</dbReference>
<feature type="region of interest" description="Disordered" evidence="1">
    <location>
        <begin position="287"/>
        <end position="311"/>
    </location>
</feature>
<dbReference type="AlphaFoldDB" id="A0A8H3J722"/>
<dbReference type="OrthoDB" id="5431013at2759"/>
<keyword evidence="3" id="KW-1185">Reference proteome</keyword>
<sequence length="611" mass="66784">MDGVSIAASIVGIATAGVQVSIKLVTLATQVSTASDCISAIANDISLTSGALHQLGELMNRRTTDNGVGILNQDGLETTRVSAAMCERVFQEIEKEVKRASEHLRRFKPSGGMMSGEKIELSPIEKAKWPFLQPNIDILRADLRDAKSTLMLMLQVATLALSKRMVDASMSSSEHQDFIRAIVALELQRREERTKSTEQTEDLRSSGPNGTANPITLSSAEDTRSWDREPNQSFQALAGRRDIVVINRPPNNSLDRLERSLSLDPNISLGVGRPRGPETGSIVNLSSASPLIPPTGGNSNVPLSEKNSETQTDTHTRLQMFLLAPTVKDLFDKIELRWSMQSTNMDQMAIRKHMAKDAQDGLPSVHEMLQQLHAYEQSMVDTLISKGFGGTVLYLRRTRTDIQLRDILFKAVPGLQFVVQHDSRRAVLPSLAQGSAGYTDPRPSFATPIREGSFRHSRPRKGRILSAFESLRPSFLRKGEKIAEVTLSDDYTGPSSPTVQAYKEQAGVLSSETASVHKRTAGAALNSRSELPVVLDAKLQSQIPASVVSVRHYSQRRGSRPAAKKGARLRGYLAVPGGKPKEPDAVDEQEDQDAEAMVAGLLGKYTTLFDA</sequence>
<dbReference type="EMBL" id="CAJPDT010000162">
    <property type="protein sequence ID" value="CAF9941953.1"/>
    <property type="molecule type" value="Genomic_DNA"/>
</dbReference>
<feature type="region of interest" description="Disordered" evidence="1">
    <location>
        <begin position="190"/>
        <end position="229"/>
    </location>
</feature>
<reference evidence="2" key="1">
    <citation type="submission" date="2021-03" db="EMBL/GenBank/DDBJ databases">
        <authorList>
            <person name="Tagirdzhanova G."/>
        </authorList>
    </citation>
    <scope>NUCLEOTIDE SEQUENCE</scope>
</reference>
<evidence type="ECO:0000256" key="1">
    <source>
        <dbReference type="SAM" id="MobiDB-lite"/>
    </source>
</evidence>
<protein>
    <recommendedName>
        <fullName evidence="4">Fungal N-terminal domain-containing protein</fullName>
    </recommendedName>
</protein>
<dbReference type="PANTHER" id="PTHR36167">
    <property type="entry name" value="C2H2 FINGER DOMAIN TRANSCRIPTION FACTOR (EUROFUNG)-RELATED"/>
    <property type="match status" value="1"/>
</dbReference>
<organism evidence="2 3">
    <name type="scientific">Imshaugia aleurites</name>
    <dbReference type="NCBI Taxonomy" id="172621"/>
    <lineage>
        <taxon>Eukaryota</taxon>
        <taxon>Fungi</taxon>
        <taxon>Dikarya</taxon>
        <taxon>Ascomycota</taxon>
        <taxon>Pezizomycotina</taxon>
        <taxon>Lecanoromycetes</taxon>
        <taxon>OSLEUM clade</taxon>
        <taxon>Lecanoromycetidae</taxon>
        <taxon>Lecanorales</taxon>
        <taxon>Lecanorineae</taxon>
        <taxon>Parmeliaceae</taxon>
        <taxon>Imshaugia</taxon>
    </lineage>
</organism>
<comment type="caution">
    <text evidence="2">The sequence shown here is derived from an EMBL/GenBank/DDBJ whole genome shotgun (WGS) entry which is preliminary data.</text>
</comment>
<dbReference type="InterPro" id="IPR039327">
    <property type="entry name" value="CON7-like"/>
</dbReference>
<name>A0A8H3J722_9LECA</name>
<evidence type="ECO:0008006" key="4">
    <source>
        <dbReference type="Google" id="ProtNLM"/>
    </source>
</evidence>
<feature type="compositionally biased region" description="Basic and acidic residues" evidence="1">
    <location>
        <begin position="190"/>
        <end position="204"/>
    </location>
</feature>
<gene>
    <name evidence="2" type="ORF">IMSHALPRED_003113</name>
</gene>
<feature type="region of interest" description="Disordered" evidence="1">
    <location>
        <begin position="433"/>
        <end position="456"/>
    </location>
</feature>
<feature type="compositionally biased region" description="Polar residues" evidence="1">
    <location>
        <begin position="206"/>
        <end position="220"/>
    </location>
</feature>